<comment type="caution">
    <text evidence="2">The sequence shown here is derived from an EMBL/GenBank/DDBJ whole genome shotgun (WGS) entry which is preliminary data.</text>
</comment>
<dbReference type="Gene3D" id="1.10.260.40">
    <property type="entry name" value="lambda repressor-like DNA-binding domains"/>
    <property type="match status" value="1"/>
</dbReference>
<name>A0AB38A7D0_9ACTN</name>
<dbReference type="InterPro" id="IPR010982">
    <property type="entry name" value="Lambda_DNA-bd_dom_sf"/>
</dbReference>
<proteinExistence type="predicted"/>
<dbReference type="CDD" id="cd00093">
    <property type="entry name" value="HTH_XRE"/>
    <property type="match status" value="1"/>
</dbReference>
<sequence>MKIDSHIGHCISEWRRKAGLSQEALAQTIGLQQTAVSKIEAGKQSLTVEQLLLVLDACGVSDPEALSQLRNGASSSSKPLWERIDE</sequence>
<protein>
    <submittedName>
        <fullName evidence="2">Helix-turn-helix</fullName>
    </submittedName>
</protein>
<evidence type="ECO:0000313" key="3">
    <source>
        <dbReference type="Proteomes" id="UP000183687"/>
    </source>
</evidence>
<organism evidence="2 3">
    <name type="scientific">Atopobium minutum</name>
    <dbReference type="NCBI Taxonomy" id="1381"/>
    <lineage>
        <taxon>Bacteria</taxon>
        <taxon>Bacillati</taxon>
        <taxon>Actinomycetota</taxon>
        <taxon>Coriobacteriia</taxon>
        <taxon>Coriobacteriales</taxon>
        <taxon>Atopobiaceae</taxon>
        <taxon>Atopobium</taxon>
    </lineage>
</organism>
<dbReference type="SMART" id="SM00530">
    <property type="entry name" value="HTH_XRE"/>
    <property type="match status" value="1"/>
</dbReference>
<gene>
    <name evidence="2" type="ORF">SAMN04489746_1183</name>
</gene>
<dbReference type="Pfam" id="PF01381">
    <property type="entry name" value="HTH_3"/>
    <property type="match status" value="1"/>
</dbReference>
<feature type="domain" description="HTH cro/C1-type" evidence="1">
    <location>
        <begin position="11"/>
        <end position="66"/>
    </location>
</feature>
<evidence type="ECO:0000313" key="2">
    <source>
        <dbReference type="EMBL" id="SEB85912.1"/>
    </source>
</evidence>
<reference evidence="2 3" key="1">
    <citation type="submission" date="2016-10" db="EMBL/GenBank/DDBJ databases">
        <authorList>
            <person name="Varghese N."/>
            <person name="Submissions S."/>
        </authorList>
    </citation>
    <scope>NUCLEOTIDE SEQUENCE [LARGE SCALE GENOMIC DNA]</scope>
    <source>
        <strain evidence="2 3">DSM 20586</strain>
    </source>
</reference>
<dbReference type="Proteomes" id="UP000183687">
    <property type="component" value="Unassembled WGS sequence"/>
</dbReference>
<dbReference type="PROSITE" id="PS50943">
    <property type="entry name" value="HTH_CROC1"/>
    <property type="match status" value="1"/>
</dbReference>
<dbReference type="SUPFAM" id="SSF47413">
    <property type="entry name" value="lambda repressor-like DNA-binding domains"/>
    <property type="match status" value="1"/>
</dbReference>
<dbReference type="AlphaFoldDB" id="A0AB38A7D0"/>
<dbReference type="GO" id="GO:0003677">
    <property type="term" value="F:DNA binding"/>
    <property type="evidence" value="ECO:0007669"/>
    <property type="project" value="InterPro"/>
</dbReference>
<dbReference type="EMBL" id="FNSH01000001">
    <property type="protein sequence ID" value="SEB85912.1"/>
    <property type="molecule type" value="Genomic_DNA"/>
</dbReference>
<dbReference type="RefSeq" id="WP_057001912.1">
    <property type="nucleotide sequence ID" value="NZ_FNSH01000001.1"/>
</dbReference>
<dbReference type="InterPro" id="IPR001387">
    <property type="entry name" value="Cro/C1-type_HTH"/>
</dbReference>
<accession>A0AB38A7D0</accession>
<evidence type="ECO:0000259" key="1">
    <source>
        <dbReference type="PROSITE" id="PS50943"/>
    </source>
</evidence>